<comment type="caution">
    <text evidence="11">The sequence shown here is derived from an EMBL/GenBank/DDBJ whole genome shotgun (WGS) entry which is preliminary data.</text>
</comment>
<keyword evidence="4 6" id="KW-0072">Autophagy</keyword>
<proteinExistence type="inferred from homology"/>
<feature type="region of interest" description="Disordered" evidence="8">
    <location>
        <begin position="1067"/>
        <end position="1167"/>
    </location>
</feature>
<dbReference type="Pfam" id="PF10377">
    <property type="entry name" value="ATG11"/>
    <property type="match status" value="1"/>
</dbReference>
<feature type="domain" description="Autophagy protein ATG17-like" evidence="9">
    <location>
        <begin position="113"/>
        <end position="425"/>
    </location>
</feature>
<keyword evidence="12" id="KW-1185">Reference proteome</keyword>
<keyword evidence="6" id="KW-0926">Vacuole</keyword>
<dbReference type="InterPro" id="IPR019460">
    <property type="entry name" value="Atg11_C"/>
</dbReference>
<evidence type="ECO:0000259" key="9">
    <source>
        <dbReference type="Pfam" id="PF04108"/>
    </source>
</evidence>
<evidence type="ECO:0000256" key="7">
    <source>
        <dbReference type="SAM" id="Coils"/>
    </source>
</evidence>
<comment type="subunit">
    <text evidence="6">Homodimer.</text>
</comment>
<dbReference type="GO" id="GO:1990316">
    <property type="term" value="C:Atg1/ULK1 kinase complex"/>
    <property type="evidence" value="ECO:0007669"/>
    <property type="project" value="TreeGrafter"/>
</dbReference>
<evidence type="ECO:0000256" key="5">
    <source>
        <dbReference type="ARBA" id="ARBA00023054"/>
    </source>
</evidence>
<dbReference type="GO" id="GO:1903599">
    <property type="term" value="P:positive regulation of autophagy of mitochondrion"/>
    <property type="evidence" value="ECO:0007669"/>
    <property type="project" value="UniProtKB-UniRule"/>
</dbReference>
<dbReference type="GO" id="GO:0061709">
    <property type="term" value="P:reticulophagy"/>
    <property type="evidence" value="ECO:0007669"/>
    <property type="project" value="TreeGrafter"/>
</dbReference>
<evidence type="ECO:0000313" key="11">
    <source>
        <dbReference type="EMBL" id="KAI0298723.1"/>
    </source>
</evidence>
<keyword evidence="5 7" id="KW-0175">Coiled coil</keyword>
<keyword evidence="3 6" id="KW-0653">Protein transport</keyword>
<organism evidence="11 12">
    <name type="scientific">Multifurca ochricompacta</name>
    <dbReference type="NCBI Taxonomy" id="376703"/>
    <lineage>
        <taxon>Eukaryota</taxon>
        <taxon>Fungi</taxon>
        <taxon>Dikarya</taxon>
        <taxon>Basidiomycota</taxon>
        <taxon>Agaricomycotina</taxon>
        <taxon>Agaricomycetes</taxon>
        <taxon>Russulales</taxon>
        <taxon>Russulaceae</taxon>
        <taxon>Multifurca</taxon>
    </lineage>
</organism>
<comment type="subcellular location">
    <subcellularLocation>
        <location evidence="6">Preautophagosomal structure membrane</location>
        <topology evidence="6">Peripheral membrane protein</topology>
    </subcellularLocation>
    <subcellularLocation>
        <location evidence="6">Vacuole membrane</location>
        <topology evidence="6">Peripheral membrane protein</topology>
    </subcellularLocation>
    <text evidence="6">During pexophagy, accumulates in the vacuolar membrane region, where the peroxisomes contact the vacuole.</text>
</comment>
<keyword evidence="6" id="KW-0472">Membrane</keyword>
<dbReference type="PANTHER" id="PTHR13222">
    <property type="entry name" value="RB1-INDUCIBLE COILED-COIL"/>
    <property type="match status" value="1"/>
</dbReference>
<dbReference type="GO" id="GO:0019901">
    <property type="term" value="F:protein kinase binding"/>
    <property type="evidence" value="ECO:0007669"/>
    <property type="project" value="TreeGrafter"/>
</dbReference>
<feature type="coiled-coil region" evidence="7">
    <location>
        <begin position="463"/>
        <end position="510"/>
    </location>
</feature>
<dbReference type="GO" id="GO:0034727">
    <property type="term" value="P:piecemeal microautophagy of the nucleus"/>
    <property type="evidence" value="ECO:0007669"/>
    <property type="project" value="TreeGrafter"/>
</dbReference>
<dbReference type="EMBL" id="WTXG01000027">
    <property type="protein sequence ID" value="KAI0298723.1"/>
    <property type="molecule type" value="Genomic_DNA"/>
</dbReference>
<comment type="similarity">
    <text evidence="1 6">Belongs to the ATG11 family.</text>
</comment>
<dbReference type="InterPro" id="IPR040040">
    <property type="entry name" value="ATG11"/>
</dbReference>
<feature type="compositionally biased region" description="Low complexity" evidence="8">
    <location>
        <begin position="1152"/>
        <end position="1167"/>
    </location>
</feature>
<protein>
    <recommendedName>
        <fullName evidence="6">Autophagy-related protein 11</fullName>
    </recommendedName>
</protein>
<feature type="domain" description="Autophagy-related protein 11 C-terminal" evidence="10">
    <location>
        <begin position="907"/>
        <end position="1015"/>
    </location>
</feature>
<keyword evidence="2 6" id="KW-0813">Transport</keyword>
<reference evidence="11" key="1">
    <citation type="journal article" date="2022" name="New Phytol.">
        <title>Evolutionary transition to the ectomycorrhizal habit in the genomes of a hyperdiverse lineage of mushroom-forming fungi.</title>
        <authorList>
            <person name="Looney B."/>
            <person name="Miyauchi S."/>
            <person name="Morin E."/>
            <person name="Drula E."/>
            <person name="Courty P.E."/>
            <person name="Kohler A."/>
            <person name="Kuo A."/>
            <person name="LaButti K."/>
            <person name="Pangilinan J."/>
            <person name="Lipzen A."/>
            <person name="Riley R."/>
            <person name="Andreopoulos W."/>
            <person name="He G."/>
            <person name="Johnson J."/>
            <person name="Nolan M."/>
            <person name="Tritt A."/>
            <person name="Barry K.W."/>
            <person name="Grigoriev I.V."/>
            <person name="Nagy L.G."/>
            <person name="Hibbett D."/>
            <person name="Henrissat B."/>
            <person name="Matheny P.B."/>
            <person name="Labbe J."/>
            <person name="Martin F.M."/>
        </authorList>
    </citation>
    <scope>NUCLEOTIDE SEQUENCE</scope>
    <source>
        <strain evidence="11">BPL690</strain>
    </source>
</reference>
<evidence type="ECO:0000256" key="8">
    <source>
        <dbReference type="SAM" id="MobiDB-lite"/>
    </source>
</evidence>
<dbReference type="GO" id="GO:0034045">
    <property type="term" value="C:phagophore assembly site membrane"/>
    <property type="evidence" value="ECO:0007669"/>
    <property type="project" value="UniProtKB-SubCell"/>
</dbReference>
<evidence type="ECO:0000256" key="6">
    <source>
        <dbReference type="RuleBase" id="RU367075"/>
    </source>
</evidence>
<dbReference type="GO" id="GO:0000045">
    <property type="term" value="P:autophagosome assembly"/>
    <property type="evidence" value="ECO:0007669"/>
    <property type="project" value="UniProtKB-UniRule"/>
</dbReference>
<feature type="compositionally biased region" description="Low complexity" evidence="8">
    <location>
        <begin position="1128"/>
        <end position="1144"/>
    </location>
</feature>
<comment type="function">
    <text evidence="6">Involved in cytoplasm to vacuole transport (Cvt), pexophagy, mitophagy and nucleophagy. Recruits mitochondria for their selective degradation via autophagy (mitophagy) during starvation. Works as scaffold proteins that recruit ATG proteins to the pre-autophagosome (PAS), the site of vesicle/autophagosome formation. Required for the Cvt vesicles completion.</text>
</comment>
<gene>
    <name evidence="11" type="ORF">B0F90DRAFT_1810869</name>
</gene>
<evidence type="ECO:0000256" key="2">
    <source>
        <dbReference type="ARBA" id="ARBA00022448"/>
    </source>
</evidence>
<dbReference type="InterPro" id="IPR045326">
    <property type="entry name" value="ATG17-like_dom"/>
</dbReference>
<feature type="region of interest" description="Disordered" evidence="8">
    <location>
        <begin position="1020"/>
        <end position="1047"/>
    </location>
</feature>
<dbReference type="PANTHER" id="PTHR13222:SF1">
    <property type="entry name" value="RB1-INDUCIBLE COILED-COIL PROTEIN 1"/>
    <property type="match status" value="1"/>
</dbReference>
<feature type="region of interest" description="Disordered" evidence="8">
    <location>
        <begin position="1273"/>
        <end position="1299"/>
    </location>
</feature>
<evidence type="ECO:0000256" key="4">
    <source>
        <dbReference type="ARBA" id="ARBA00023006"/>
    </source>
</evidence>
<dbReference type="Proteomes" id="UP001203297">
    <property type="component" value="Unassembled WGS sequence"/>
</dbReference>
<dbReference type="GO" id="GO:0060090">
    <property type="term" value="F:molecular adaptor activity"/>
    <property type="evidence" value="ECO:0007669"/>
    <property type="project" value="TreeGrafter"/>
</dbReference>
<dbReference type="Pfam" id="PF04108">
    <property type="entry name" value="ATG17_like"/>
    <property type="match status" value="1"/>
</dbReference>
<evidence type="ECO:0000313" key="12">
    <source>
        <dbReference type="Proteomes" id="UP001203297"/>
    </source>
</evidence>
<feature type="coiled-coil region" evidence="7">
    <location>
        <begin position="540"/>
        <end position="823"/>
    </location>
</feature>
<feature type="region of interest" description="Disordered" evidence="8">
    <location>
        <begin position="1238"/>
        <end position="1258"/>
    </location>
</feature>
<name>A0AAD4QMI5_9AGAM</name>
<sequence length="1311" mass="145190">MAKPSKAEDGEVFQTDATLWDIERLGSLESFLCKEIGIEEGAVLAYLSDGRRLRTDNVRDLAGAQDQSIFVFNKYYLDEDFDEVIKLLHLQPPLQPPIEETITATPPFRPSQWGVSYHRAAQAHQQSISRTLDSLKYQQSALQIASTALDLNVLNVADVFDGITAGATRELDKQASLIASVDADLEMASRVQIHREFMSTAVQRAMEAGSRARTLGDYVSAEKMRQVADACRRTHGDLQERFHHVEATMKRLSDGAAEVRLILSDTKILNEAEALNQLSHESHGKVSEVISSLDSPVANVEVLLQELRQLDISIRNNVSSVTGLKNTFTEHCLRALRLISTLNNDLVALPADLTSLQSSFRTKNAFPHIQRLHNLVYAYGATVIEIVRRKEFARFFYRRCQVILEVMAKLSAAERKRRQVYRGEVHGQLPFDPKGMDDAVPSIDFSPSGGNIDSPYAIERPDVNNLLRVIEDLEQYAQSLKDNDVALANIRETRASLQRLVNKMDSLESGFDRIAERSLLSSSRLALSKRRLSDADEQVFHELAENLRDLEGKKADSEALFDEERRTLQAEIAHLKAQLRATSGEHEQVERLERELNQARAQIDNEATARRILEDRHRDLLSNVERQQQELSDALAEATSQTKVAEVLRQQLIQTREEAEEIRALEARNTAKIAKLLEDQDETLQNLEQARARGENLEAQVDTMCKERAQMKHALEEASEEKDRLLPEADGDRAVLEHQFFELKAEVEDLERQLKEATAQVEMKEADAFSLREELQRFERELRDARHVENVLREDIRAGRTSQSEFEHKVEEAERLVAQLLETSIAYRTAHFRALTLAQTAISHPSVSKSIGQLTESHTFSAIAKHGSIGPLDEPSPVDPSDPASAVEILRSFDHDHFLEVIVKTCSTIRKWQKQCKEYRERAKGKISFRNFAKGDLALFLPTRNSISKPWAAFNVSFPHYFLQATGHLAEQLKTREWIVARITSITERVVDPKDPSSNPYGLGDGVKYYMLEVEDWTQPGSTKRRQTSKKALMVAEQREEPPVPLSVPLENEVEEESFHPARAPNFRHFPLARSGSNPTTPVAGPSSLSRLLAQAPVTSGPPPLDPIPSSPVAAPSPTRTPSPQLPPVSSSPAPSLPATTAPGRPHPPHSSSPLRPGSRASRLSASSRFSAPRLPAFGGAGGSVAKGIPTTAITAPPALDETGTGAVGPISPTAPSLGEPVGEGMVSLLARRRTTSFHVPTSGSPLAAPIPRQTAGPAGAFASLANWGTSFSRRRRADGASSESPVPAQAVAKRDVAAGQTDAQRILQRF</sequence>
<evidence type="ECO:0000256" key="1">
    <source>
        <dbReference type="ARBA" id="ARBA00009729"/>
    </source>
</evidence>
<evidence type="ECO:0000256" key="3">
    <source>
        <dbReference type="ARBA" id="ARBA00022927"/>
    </source>
</evidence>
<dbReference type="GO" id="GO:0000422">
    <property type="term" value="P:autophagy of mitochondrion"/>
    <property type="evidence" value="ECO:0007669"/>
    <property type="project" value="TreeGrafter"/>
</dbReference>
<feature type="compositionally biased region" description="Pro residues" evidence="8">
    <location>
        <begin position="1100"/>
        <end position="1110"/>
    </location>
</feature>
<dbReference type="GO" id="GO:0015031">
    <property type="term" value="P:protein transport"/>
    <property type="evidence" value="ECO:0007669"/>
    <property type="project" value="UniProtKB-KW"/>
</dbReference>
<dbReference type="GO" id="GO:0034517">
    <property type="term" value="P:ribophagy"/>
    <property type="evidence" value="ECO:0007669"/>
    <property type="project" value="TreeGrafter"/>
</dbReference>
<evidence type="ECO:0000259" key="10">
    <source>
        <dbReference type="Pfam" id="PF10377"/>
    </source>
</evidence>
<dbReference type="GO" id="GO:0005774">
    <property type="term" value="C:vacuolar membrane"/>
    <property type="evidence" value="ECO:0007669"/>
    <property type="project" value="UniProtKB-SubCell"/>
</dbReference>
<accession>A0AAD4QMI5</accession>